<accession>A0ACB9FZQ8</accession>
<reference evidence="2" key="1">
    <citation type="journal article" date="2022" name="Mol. Ecol. Resour.">
        <title>The genomes of chicory, endive, great burdock and yacon provide insights into Asteraceae palaeo-polyploidization history and plant inulin production.</title>
        <authorList>
            <person name="Fan W."/>
            <person name="Wang S."/>
            <person name="Wang H."/>
            <person name="Wang A."/>
            <person name="Jiang F."/>
            <person name="Liu H."/>
            <person name="Zhao H."/>
            <person name="Xu D."/>
            <person name="Zhang Y."/>
        </authorList>
    </citation>
    <scope>NUCLEOTIDE SEQUENCE [LARGE SCALE GENOMIC DNA]</scope>
    <source>
        <strain evidence="2">cv. Yunnan</strain>
    </source>
</reference>
<reference evidence="1 2" key="2">
    <citation type="journal article" date="2022" name="Mol. Ecol. Resour.">
        <title>The genomes of chicory, endive, great burdock and yacon provide insights into Asteraceae paleo-polyploidization history and plant inulin production.</title>
        <authorList>
            <person name="Fan W."/>
            <person name="Wang S."/>
            <person name="Wang H."/>
            <person name="Wang A."/>
            <person name="Jiang F."/>
            <person name="Liu H."/>
            <person name="Zhao H."/>
            <person name="Xu D."/>
            <person name="Zhang Y."/>
        </authorList>
    </citation>
    <scope>NUCLEOTIDE SEQUENCE [LARGE SCALE GENOMIC DNA]</scope>
    <source>
        <strain evidence="2">cv. Yunnan</strain>
        <tissue evidence="1">Leaves</tissue>
    </source>
</reference>
<comment type="caution">
    <text evidence="1">The sequence shown here is derived from an EMBL/GenBank/DDBJ whole genome shotgun (WGS) entry which is preliminary data.</text>
</comment>
<name>A0ACB9FZQ8_9ASTR</name>
<proteinExistence type="predicted"/>
<organism evidence="1 2">
    <name type="scientific">Smallanthus sonchifolius</name>
    <dbReference type="NCBI Taxonomy" id="185202"/>
    <lineage>
        <taxon>Eukaryota</taxon>
        <taxon>Viridiplantae</taxon>
        <taxon>Streptophyta</taxon>
        <taxon>Embryophyta</taxon>
        <taxon>Tracheophyta</taxon>
        <taxon>Spermatophyta</taxon>
        <taxon>Magnoliopsida</taxon>
        <taxon>eudicotyledons</taxon>
        <taxon>Gunneridae</taxon>
        <taxon>Pentapetalae</taxon>
        <taxon>asterids</taxon>
        <taxon>campanulids</taxon>
        <taxon>Asterales</taxon>
        <taxon>Asteraceae</taxon>
        <taxon>Asteroideae</taxon>
        <taxon>Heliantheae alliance</taxon>
        <taxon>Millerieae</taxon>
        <taxon>Smallanthus</taxon>
    </lineage>
</organism>
<keyword evidence="2" id="KW-1185">Reference proteome</keyword>
<dbReference type="Proteomes" id="UP001056120">
    <property type="component" value="Linkage Group LG15"/>
</dbReference>
<protein>
    <submittedName>
        <fullName evidence="1">Uncharacterized protein</fullName>
    </submittedName>
</protein>
<dbReference type="EMBL" id="CM042032">
    <property type="protein sequence ID" value="KAI3776298.1"/>
    <property type="molecule type" value="Genomic_DNA"/>
</dbReference>
<evidence type="ECO:0000313" key="2">
    <source>
        <dbReference type="Proteomes" id="UP001056120"/>
    </source>
</evidence>
<sequence length="176" mass="19654">MTLKRKILSQTLGLITTTIWLQFLSNSSTPQVTEAHLKEVLDTLNKSKYVPPGSSSTFADKDKRLKVLEARVGVLEAQVCGLQGQIDTLQANDNIQISLIKENAKQSLSSRLFDEDEQNVEIEIEKDLNEVTYQTDNDIEFNPKLMDTVSDIEGSLESEQDLSDVNGEPEVVKPDD</sequence>
<gene>
    <name evidence="1" type="ORF">L1987_46074</name>
</gene>
<evidence type="ECO:0000313" key="1">
    <source>
        <dbReference type="EMBL" id="KAI3776298.1"/>
    </source>
</evidence>